<proteinExistence type="inferred from homology"/>
<evidence type="ECO:0000259" key="3">
    <source>
        <dbReference type="PROSITE" id="PS50011"/>
    </source>
</evidence>
<dbReference type="InterPro" id="IPR011009">
    <property type="entry name" value="Kinase-like_dom_sf"/>
</dbReference>
<accession>A0A914MPU0</accession>
<evidence type="ECO:0000256" key="2">
    <source>
        <dbReference type="SAM" id="Coils"/>
    </source>
</evidence>
<protein>
    <submittedName>
        <fullName evidence="5">Protein kinase domain-containing protein</fullName>
    </submittedName>
</protein>
<feature type="coiled-coil region" evidence="2">
    <location>
        <begin position="397"/>
        <end position="438"/>
    </location>
</feature>
<dbReference type="GO" id="GO:0005524">
    <property type="term" value="F:ATP binding"/>
    <property type="evidence" value="ECO:0007669"/>
    <property type="project" value="InterPro"/>
</dbReference>
<dbReference type="PANTHER" id="PTHR12984">
    <property type="entry name" value="SCY1-RELATED S/T PROTEIN KINASE-LIKE"/>
    <property type="match status" value="1"/>
</dbReference>
<dbReference type="Gene3D" id="1.10.510.10">
    <property type="entry name" value="Transferase(Phosphotransferase) domain 1"/>
    <property type="match status" value="1"/>
</dbReference>
<organism evidence="4 5">
    <name type="scientific">Meloidogyne incognita</name>
    <name type="common">Southern root-knot nematode worm</name>
    <name type="synonym">Oxyuris incognita</name>
    <dbReference type="NCBI Taxonomy" id="6306"/>
    <lineage>
        <taxon>Eukaryota</taxon>
        <taxon>Metazoa</taxon>
        <taxon>Ecdysozoa</taxon>
        <taxon>Nematoda</taxon>
        <taxon>Chromadorea</taxon>
        <taxon>Rhabditida</taxon>
        <taxon>Tylenchina</taxon>
        <taxon>Tylenchomorpha</taxon>
        <taxon>Tylenchoidea</taxon>
        <taxon>Meloidogynidae</taxon>
        <taxon>Meloidogyninae</taxon>
        <taxon>Meloidogyne</taxon>
        <taxon>Meloidogyne incognita group</taxon>
    </lineage>
</organism>
<dbReference type="AlphaFoldDB" id="A0A914MPU0"/>
<dbReference type="PROSITE" id="PS50011">
    <property type="entry name" value="PROTEIN_KINASE_DOM"/>
    <property type="match status" value="1"/>
</dbReference>
<reference evidence="5" key="1">
    <citation type="submission" date="2022-11" db="UniProtKB">
        <authorList>
            <consortium name="WormBaseParasite"/>
        </authorList>
    </citation>
    <scope>IDENTIFICATION</scope>
</reference>
<dbReference type="Proteomes" id="UP000887563">
    <property type="component" value="Unplaced"/>
</dbReference>
<dbReference type="Pfam" id="PF00069">
    <property type="entry name" value="Pkinase"/>
    <property type="match status" value="1"/>
</dbReference>
<dbReference type="InterPro" id="IPR000719">
    <property type="entry name" value="Prot_kinase_dom"/>
</dbReference>
<keyword evidence="2" id="KW-0175">Coiled coil</keyword>
<dbReference type="CDD" id="cd14011">
    <property type="entry name" value="PK_SCY1_like"/>
    <property type="match status" value="1"/>
</dbReference>
<sequence>MDDLKNSRSSVADQDHNEAAQVNLALSDNPILREYTDRQLVASAGPRLYWEIYSATKNSTKEEVAVWIFDKKQMEKWREEQREEYLEVLKRGVSQLTGLEHPSILTVKSALEESNDSLAFCTEPVFTVLANLFDYFDYMRSTRKCYKDFNSESNEIRDGLIQLSKALVFLHHDKKMVHSNISPNSVIINKKGVWKLAGFDFCTVGDVSSQDKVIFGIPNWSRNSIWDLRPDLNFVSTELVQGDTFDYSSDIFSLGMLAITCYNRGRSSMESINSFAWHRRMAERQKSLSCSSILPPSITSQNSQFSQYVENISLHPSDRRDNSVHLSDDNFFANGISKSGSEREESLHPVPNLANLGTENNEYVHHSNQSPTIMQQNFKIDSTNFISSFPSALVYSKNDLQDELKKEKSEKLRLQDELNKEKSEKLQYKQLLDEKEIELTNERQGFKKIEEHLHKWINELLREVDKLKQKDVLNVSQKDNKTNFNFMRSKVLPSVSRNKNNNNVTLPFKYYGFCSTDVGPIMNVPISNSILKKKKNKCPHKNVSWAV</sequence>
<dbReference type="PANTHER" id="PTHR12984:SF6">
    <property type="entry name" value="SCY1-LIKE PROTEIN 2"/>
    <property type="match status" value="1"/>
</dbReference>
<dbReference type="Gene3D" id="3.30.200.20">
    <property type="entry name" value="Phosphorylase Kinase, domain 1"/>
    <property type="match status" value="1"/>
</dbReference>
<dbReference type="SUPFAM" id="SSF56112">
    <property type="entry name" value="Protein kinase-like (PK-like)"/>
    <property type="match status" value="1"/>
</dbReference>
<dbReference type="InterPro" id="IPR051177">
    <property type="entry name" value="CIK-Related_Protein"/>
</dbReference>
<evidence type="ECO:0000313" key="4">
    <source>
        <dbReference type="Proteomes" id="UP000887563"/>
    </source>
</evidence>
<keyword evidence="4" id="KW-1185">Reference proteome</keyword>
<name>A0A914MPU0_MELIC</name>
<comment type="similarity">
    <text evidence="1">Belongs to the protein kinase superfamily.</text>
</comment>
<evidence type="ECO:0000256" key="1">
    <source>
        <dbReference type="ARBA" id="ARBA00038349"/>
    </source>
</evidence>
<evidence type="ECO:0000313" key="5">
    <source>
        <dbReference type="WBParaSite" id="Minc3s02181g28725"/>
    </source>
</evidence>
<dbReference type="GO" id="GO:0004672">
    <property type="term" value="F:protein kinase activity"/>
    <property type="evidence" value="ECO:0007669"/>
    <property type="project" value="InterPro"/>
</dbReference>
<dbReference type="SMART" id="SM00220">
    <property type="entry name" value="S_TKc"/>
    <property type="match status" value="1"/>
</dbReference>
<dbReference type="WBParaSite" id="Minc3s02181g28725">
    <property type="protein sequence ID" value="Minc3s02181g28725"/>
    <property type="gene ID" value="Minc3s02181g28725"/>
</dbReference>
<feature type="domain" description="Protein kinase" evidence="3">
    <location>
        <begin position="38"/>
        <end position="332"/>
    </location>
</feature>